<protein>
    <submittedName>
        <fullName evidence="1">Serine protease-related</fullName>
    </submittedName>
</protein>
<evidence type="ECO:0000313" key="2">
    <source>
        <dbReference type="Proteomes" id="UP001056778"/>
    </source>
</evidence>
<dbReference type="EMBL" id="CM043016">
    <property type="protein sequence ID" value="KAI4469176.1"/>
    <property type="molecule type" value="Genomic_DNA"/>
</dbReference>
<proteinExistence type="predicted"/>
<dbReference type="Proteomes" id="UP001056778">
    <property type="component" value="Chromosome 2"/>
</dbReference>
<keyword evidence="1" id="KW-0378">Hydrolase</keyword>
<keyword evidence="2" id="KW-1185">Reference proteome</keyword>
<sequence>MSVESVLVEYEDKIENKIYANSGSLILNNYVIITSNVLVQIITKINGWRDKLQSLKCGFSEPEKLFKAQPELNVVMNSINPYRSKTGQVLAIYTSQFIRKEITTYFKDWTIDEDDKTKQIKELLSTFFIIALTEETFASGINNFKQCLNQINETYSQSYIRVGQKIIIDGTPFGNRHFLRTQSKGIVSNLLGPGKCFILTDTPTAPGSEGSPIYLKSKKKPYGYPIGIVLASLTWWRGEWIGLTLGGTFSGIFSDILTRNKDFADLNEDLDRVYVVPDVLNHSIVQVVSGSSWGSGILLDKENGVFITNSHVVETSSPTLIWEDIEIKSKLVYKSGENEVYDIAILAADLPSLKETKMEAVKISTNKIILGETAFAAGFPLFPQTIKPRPTLTKGCISHVTPSMIKTTCSVLPGSSGGAILNKSGELLGIIVCNTRLNGNMSAVPRINMAVPITNIIDVILNYLETKSKEFVLILY</sequence>
<organism evidence="1 2">
    <name type="scientific">Holotrichia oblita</name>
    <name type="common">Chafer beetle</name>
    <dbReference type="NCBI Taxonomy" id="644536"/>
    <lineage>
        <taxon>Eukaryota</taxon>
        <taxon>Metazoa</taxon>
        <taxon>Ecdysozoa</taxon>
        <taxon>Arthropoda</taxon>
        <taxon>Hexapoda</taxon>
        <taxon>Insecta</taxon>
        <taxon>Pterygota</taxon>
        <taxon>Neoptera</taxon>
        <taxon>Endopterygota</taxon>
        <taxon>Coleoptera</taxon>
        <taxon>Polyphaga</taxon>
        <taxon>Scarabaeiformia</taxon>
        <taxon>Scarabaeidae</taxon>
        <taxon>Melolonthinae</taxon>
        <taxon>Holotrichia</taxon>
    </lineage>
</organism>
<comment type="caution">
    <text evidence="1">The sequence shown here is derived from an EMBL/GenBank/DDBJ whole genome shotgun (WGS) entry which is preliminary data.</text>
</comment>
<accession>A0ACB9TQQ2</accession>
<keyword evidence="1" id="KW-0645">Protease</keyword>
<reference evidence="1" key="1">
    <citation type="submission" date="2022-04" db="EMBL/GenBank/DDBJ databases">
        <title>Chromosome-scale genome assembly of Holotrichia oblita Faldermann.</title>
        <authorList>
            <person name="Rongchong L."/>
        </authorList>
    </citation>
    <scope>NUCLEOTIDE SEQUENCE</scope>
    <source>
        <strain evidence="1">81SQS9</strain>
    </source>
</reference>
<evidence type="ECO:0000313" key="1">
    <source>
        <dbReference type="EMBL" id="KAI4469176.1"/>
    </source>
</evidence>
<name>A0ACB9TQQ2_HOLOL</name>
<gene>
    <name evidence="1" type="ORF">MML48_2g00007525</name>
</gene>